<keyword evidence="2" id="KW-1185">Reference proteome</keyword>
<dbReference type="Gene3D" id="3.40.109.10">
    <property type="entry name" value="NADH Oxidase"/>
    <property type="match status" value="1"/>
</dbReference>
<dbReference type="AlphaFoldDB" id="A0A6N7YX17"/>
<dbReference type="InterPro" id="IPR000415">
    <property type="entry name" value="Nitroreductase-like"/>
</dbReference>
<dbReference type="GO" id="GO:0016491">
    <property type="term" value="F:oxidoreductase activity"/>
    <property type="evidence" value="ECO:0007669"/>
    <property type="project" value="InterPro"/>
</dbReference>
<evidence type="ECO:0000313" key="2">
    <source>
        <dbReference type="Proteomes" id="UP000440096"/>
    </source>
</evidence>
<dbReference type="RefSeq" id="WP_154758589.1">
    <property type="nucleotide sequence ID" value="NZ_WMBA01000034.1"/>
</dbReference>
<organism evidence="1 2">
    <name type="scientific">Amycolatopsis pithecellobii</name>
    <dbReference type="NCBI Taxonomy" id="664692"/>
    <lineage>
        <taxon>Bacteria</taxon>
        <taxon>Bacillati</taxon>
        <taxon>Actinomycetota</taxon>
        <taxon>Actinomycetes</taxon>
        <taxon>Pseudonocardiales</taxon>
        <taxon>Pseudonocardiaceae</taxon>
        <taxon>Amycolatopsis</taxon>
    </lineage>
</organism>
<reference evidence="1 2" key="1">
    <citation type="submission" date="2019-11" db="EMBL/GenBank/DDBJ databases">
        <title>Draft genome of Amycolatopsis RM579.</title>
        <authorList>
            <person name="Duangmal K."/>
            <person name="Mingma R."/>
        </authorList>
    </citation>
    <scope>NUCLEOTIDE SEQUENCE [LARGE SCALE GENOMIC DNA]</scope>
    <source>
        <strain evidence="1 2">RM579</strain>
    </source>
</reference>
<comment type="caution">
    <text evidence="1">The sequence shown here is derived from an EMBL/GenBank/DDBJ whole genome shotgun (WGS) entry which is preliminary data.</text>
</comment>
<accession>A0A6N7YX17</accession>
<evidence type="ECO:0000313" key="1">
    <source>
        <dbReference type="EMBL" id="MTD56428.1"/>
    </source>
</evidence>
<gene>
    <name evidence="1" type="ORF">GKO32_20975</name>
</gene>
<sequence>MPRTLSEPEHITSAIAAAGRALRTGDQACRAEPGRGRIDVVLGDTDRETLAACGAAVLNMQLTLRAQGHAATVDLFPDRTRPELVAAVSIRATCIPSAADGALAGAVTGLHEHDGPLPGNLLPANVRTTLVRAAAREESELVLLDPAAEVGALDRRLTEAGWLTGRPRGGLLAVLNSHSDSVRGQLQAGRALQRVLLTSHVQGAPVVVLLRPEAVQKARPELRVFLGGQVNPQAVLEFGYQPPPLPEQRRRR</sequence>
<dbReference type="Proteomes" id="UP000440096">
    <property type="component" value="Unassembled WGS sequence"/>
</dbReference>
<name>A0A6N7YX17_9PSEU</name>
<dbReference type="EMBL" id="WMBA01000034">
    <property type="protein sequence ID" value="MTD56428.1"/>
    <property type="molecule type" value="Genomic_DNA"/>
</dbReference>
<protein>
    <submittedName>
        <fullName evidence="1">Uncharacterized protein</fullName>
    </submittedName>
</protein>
<dbReference type="OrthoDB" id="3617753at2"/>
<proteinExistence type="predicted"/>